<evidence type="ECO:0000256" key="3">
    <source>
        <dbReference type="ARBA" id="ARBA00022553"/>
    </source>
</evidence>
<dbReference type="InterPro" id="IPR003594">
    <property type="entry name" value="HATPase_dom"/>
</dbReference>
<dbReference type="Pfam" id="PF02518">
    <property type="entry name" value="HATPase_c"/>
    <property type="match status" value="1"/>
</dbReference>
<dbReference type="GO" id="GO:0005524">
    <property type="term" value="F:ATP binding"/>
    <property type="evidence" value="ECO:0007669"/>
    <property type="project" value="UniProtKB-KW"/>
</dbReference>
<comment type="catalytic activity">
    <reaction evidence="1">
        <text>ATP + protein L-histidine = ADP + protein N-phospho-L-histidine.</text>
        <dbReference type="EC" id="2.7.13.3"/>
    </reaction>
</comment>
<name>A0A483CTJ5_9EURY</name>
<dbReference type="Proteomes" id="UP000292580">
    <property type="component" value="Unassembled WGS sequence"/>
</dbReference>
<dbReference type="SUPFAM" id="SSF55874">
    <property type="entry name" value="ATPase domain of HSP90 chaperone/DNA topoisomerase II/histidine kinase"/>
    <property type="match status" value="1"/>
</dbReference>
<dbReference type="InterPro" id="IPR000014">
    <property type="entry name" value="PAS"/>
</dbReference>
<keyword evidence="8" id="KW-0843">Virulence</keyword>
<keyword evidence="5" id="KW-0547">Nucleotide-binding</keyword>
<dbReference type="PANTHER" id="PTHR41523">
    <property type="entry name" value="TWO-COMPONENT SYSTEM SENSOR PROTEIN"/>
    <property type="match status" value="1"/>
</dbReference>
<dbReference type="Gene3D" id="3.30.450.40">
    <property type="match status" value="1"/>
</dbReference>
<protein>
    <recommendedName>
        <fullName evidence="2">histidine kinase</fullName>
        <ecNumber evidence="2">2.7.13.3</ecNumber>
    </recommendedName>
</protein>
<dbReference type="InterPro" id="IPR035965">
    <property type="entry name" value="PAS-like_dom_sf"/>
</dbReference>
<dbReference type="InterPro" id="IPR000700">
    <property type="entry name" value="PAS-assoc_C"/>
</dbReference>
<feature type="domain" description="PAC" evidence="9">
    <location>
        <begin position="290"/>
        <end position="340"/>
    </location>
</feature>
<dbReference type="Gene3D" id="3.30.565.10">
    <property type="entry name" value="Histidine kinase-like ATPase, C-terminal domain"/>
    <property type="match status" value="1"/>
</dbReference>
<evidence type="ECO:0000256" key="2">
    <source>
        <dbReference type="ARBA" id="ARBA00012438"/>
    </source>
</evidence>
<dbReference type="Gene3D" id="3.30.450.20">
    <property type="entry name" value="PAS domain"/>
    <property type="match status" value="1"/>
</dbReference>
<keyword evidence="3" id="KW-0597">Phosphoprotein</keyword>
<dbReference type="InterPro" id="IPR011495">
    <property type="entry name" value="Sig_transdc_His_kin_sub2_dim/P"/>
</dbReference>
<keyword evidence="11" id="KW-1185">Reference proteome</keyword>
<dbReference type="SMART" id="SM00091">
    <property type="entry name" value="PAS"/>
    <property type="match status" value="1"/>
</dbReference>
<evidence type="ECO:0000313" key="11">
    <source>
        <dbReference type="Proteomes" id="UP000292580"/>
    </source>
</evidence>
<sequence length="564" mass="63689">MPTDSRHSSIKRLLWDRCMTEYTPHDAVINSISVLYELSLSVGNSLDLQENCRIFLSALLARKNYSFASVWVFDGEKPEEGEISASLRYANPDFRVKERSLPADSRITSLVSHNMPVTIRSKDPLFSEICTENGITDGSYALFPLGTIGFLKLHSTKSTGVFSAVELRQLGMVMAKFATSLAGCCAHERVLQEIAERKKAERMLHLSEQRYHTIFDHAFDGLVVFDPRTMIVLLANPASLRMYGLPFSKDGFEIEREKIEFNILAFISPEYRDRIISLIQSIQVSGQDQFAESIRTIRPDGEEIWINVAGTKMEYHGKMAILASIRDVSERKQYEDRLQMSLNEKTALLKEVHHRVKNNMQIVSSLLRLQSRLIEDEKTLGYFRDAESRIMAMALVHEKLYRSETMAYVNLKDYASTLAEELIRAHAVHTMIDLETEIETIHVDLDSAIPIGLIINEIVINSIKHAFHSQDHGTISLKIHSTPNRHVAMIISDNGCGMPDPALFQKSQSLGIRLITILVKQLHGSITIDGGCGTRHQITLIPHVLEEGIGVQNPDDRCCEALER</sequence>
<organism evidence="10 11">
    <name type="scientific">Methanofollis fontis</name>
    <dbReference type="NCBI Taxonomy" id="2052832"/>
    <lineage>
        <taxon>Archaea</taxon>
        <taxon>Methanobacteriati</taxon>
        <taxon>Methanobacteriota</taxon>
        <taxon>Stenosarchaea group</taxon>
        <taxon>Methanomicrobia</taxon>
        <taxon>Methanomicrobiales</taxon>
        <taxon>Methanomicrobiaceae</taxon>
        <taxon>Methanofollis</taxon>
    </lineage>
</organism>
<dbReference type="GO" id="GO:0004673">
    <property type="term" value="F:protein histidine kinase activity"/>
    <property type="evidence" value="ECO:0007669"/>
    <property type="project" value="UniProtKB-EC"/>
</dbReference>
<dbReference type="SUPFAM" id="SSF55781">
    <property type="entry name" value="GAF domain-like"/>
    <property type="match status" value="1"/>
</dbReference>
<dbReference type="EC" id="2.7.13.3" evidence="2"/>
<evidence type="ECO:0000256" key="5">
    <source>
        <dbReference type="ARBA" id="ARBA00022741"/>
    </source>
</evidence>
<evidence type="ECO:0000256" key="8">
    <source>
        <dbReference type="ARBA" id="ARBA00023026"/>
    </source>
</evidence>
<dbReference type="InterPro" id="IPR036890">
    <property type="entry name" value="HATPase_C_sf"/>
</dbReference>
<proteinExistence type="predicted"/>
<dbReference type="Pfam" id="PF07568">
    <property type="entry name" value="HisKA_2"/>
    <property type="match status" value="1"/>
</dbReference>
<keyword evidence="6" id="KW-0418">Kinase</keyword>
<evidence type="ECO:0000256" key="6">
    <source>
        <dbReference type="ARBA" id="ARBA00022777"/>
    </source>
</evidence>
<dbReference type="EMBL" id="PGCL01000002">
    <property type="protein sequence ID" value="TAJ44588.1"/>
    <property type="molecule type" value="Genomic_DNA"/>
</dbReference>
<keyword evidence="4" id="KW-0808">Transferase</keyword>
<comment type="caution">
    <text evidence="10">The sequence shown here is derived from an EMBL/GenBank/DDBJ whole genome shotgun (WGS) entry which is preliminary data.</text>
</comment>
<dbReference type="PROSITE" id="PS50113">
    <property type="entry name" value="PAC"/>
    <property type="match status" value="1"/>
</dbReference>
<dbReference type="Pfam" id="PF13426">
    <property type="entry name" value="PAS_9"/>
    <property type="match status" value="1"/>
</dbReference>
<gene>
    <name evidence="10" type="ORF">CUJ86_04580</name>
</gene>
<evidence type="ECO:0000256" key="4">
    <source>
        <dbReference type="ARBA" id="ARBA00022679"/>
    </source>
</evidence>
<keyword evidence="7" id="KW-0067">ATP-binding</keyword>
<dbReference type="PANTHER" id="PTHR41523:SF8">
    <property type="entry name" value="ETHYLENE RESPONSE SENSOR PROTEIN"/>
    <property type="match status" value="1"/>
</dbReference>
<dbReference type="InterPro" id="IPR029016">
    <property type="entry name" value="GAF-like_dom_sf"/>
</dbReference>
<accession>A0A483CTJ5</accession>
<dbReference type="NCBIfam" id="TIGR00229">
    <property type="entry name" value="sensory_box"/>
    <property type="match status" value="1"/>
</dbReference>
<evidence type="ECO:0000256" key="1">
    <source>
        <dbReference type="ARBA" id="ARBA00000085"/>
    </source>
</evidence>
<evidence type="ECO:0000256" key="7">
    <source>
        <dbReference type="ARBA" id="ARBA00022840"/>
    </source>
</evidence>
<reference evidence="10 11" key="1">
    <citation type="submission" date="2017-11" db="EMBL/GenBank/DDBJ databases">
        <title>Isolation and Characterization of Methanofollis Species from Methane Seep Offshore SW Taiwan.</title>
        <authorList>
            <person name="Teng N.-H."/>
            <person name="Lai M.-C."/>
            <person name="Chen S.-C."/>
        </authorList>
    </citation>
    <scope>NUCLEOTIDE SEQUENCE [LARGE SCALE GENOMIC DNA]</scope>
    <source>
        <strain evidence="10 11">FWC-SCC2</strain>
    </source>
</reference>
<evidence type="ECO:0000259" key="9">
    <source>
        <dbReference type="PROSITE" id="PS50113"/>
    </source>
</evidence>
<evidence type="ECO:0000313" key="10">
    <source>
        <dbReference type="EMBL" id="TAJ44588.1"/>
    </source>
</evidence>
<dbReference type="SUPFAM" id="SSF55785">
    <property type="entry name" value="PYP-like sensor domain (PAS domain)"/>
    <property type="match status" value="1"/>
</dbReference>
<dbReference type="AlphaFoldDB" id="A0A483CTJ5"/>
<dbReference type="CDD" id="cd00130">
    <property type="entry name" value="PAS"/>
    <property type="match status" value="1"/>
</dbReference>
<dbReference type="SMART" id="SM00387">
    <property type="entry name" value="HATPase_c"/>
    <property type="match status" value="1"/>
</dbReference>